<comment type="caution">
    <text evidence="1">The sequence shown here is derived from an EMBL/GenBank/DDBJ whole genome shotgun (WGS) entry which is preliminary data.</text>
</comment>
<protein>
    <recommendedName>
        <fullName evidence="3">Transcriptional regulator</fullName>
    </recommendedName>
</protein>
<organism evidence="1 2">
    <name type="scientific">Candidatus Zambryskibacteria bacterium CG10_big_fil_rev_8_21_14_0_10_42_12</name>
    <dbReference type="NCBI Taxonomy" id="1975115"/>
    <lineage>
        <taxon>Bacteria</taxon>
        <taxon>Candidatus Zambryskiibacteriota</taxon>
    </lineage>
</organism>
<evidence type="ECO:0000313" key="1">
    <source>
        <dbReference type="EMBL" id="PIR38812.1"/>
    </source>
</evidence>
<evidence type="ECO:0008006" key="3">
    <source>
        <dbReference type="Google" id="ProtNLM"/>
    </source>
</evidence>
<dbReference type="EMBL" id="PCXL01000008">
    <property type="protein sequence ID" value="PIR38812.1"/>
    <property type="molecule type" value="Genomic_DNA"/>
</dbReference>
<proteinExistence type="predicted"/>
<sequence>MDILEKLFGGVAKVRMMRLFLFNPDTAFPMPKIAKRIKAKQGDVRKELTVLEKIGLVKRKATTYGRRKMQGYVLDPSFPYLEMLDKFLTSARPLTDKEMIRKLSRCGKIKMVVLAGIFLKDPDSRADMLVVGDQLKPKALQNAISAIEADMGRELNFAAFETPDFKYRMSVCDKLVRDIFDYPHITIHDKISVS</sequence>
<dbReference type="Proteomes" id="UP000231333">
    <property type="component" value="Unassembled WGS sequence"/>
</dbReference>
<reference evidence="1 2" key="1">
    <citation type="submission" date="2017-09" db="EMBL/GenBank/DDBJ databases">
        <title>Depth-based differentiation of microbial function through sediment-hosted aquifers and enrichment of novel symbionts in the deep terrestrial subsurface.</title>
        <authorList>
            <person name="Probst A.J."/>
            <person name="Ladd B."/>
            <person name="Jarett J.K."/>
            <person name="Geller-Mcgrath D.E."/>
            <person name="Sieber C.M."/>
            <person name="Emerson J.B."/>
            <person name="Anantharaman K."/>
            <person name="Thomas B.C."/>
            <person name="Malmstrom R."/>
            <person name="Stieglmeier M."/>
            <person name="Klingl A."/>
            <person name="Woyke T."/>
            <person name="Ryan C.M."/>
            <person name="Banfield J.F."/>
        </authorList>
    </citation>
    <scope>NUCLEOTIDE SEQUENCE [LARGE SCALE GENOMIC DNA]</scope>
    <source>
        <strain evidence="1">CG10_big_fil_rev_8_21_14_0_10_42_12</strain>
    </source>
</reference>
<gene>
    <name evidence="1" type="ORF">COV34_00635</name>
</gene>
<evidence type="ECO:0000313" key="2">
    <source>
        <dbReference type="Proteomes" id="UP000231333"/>
    </source>
</evidence>
<name>A0A2H0QX09_9BACT</name>
<dbReference type="InterPro" id="IPR036390">
    <property type="entry name" value="WH_DNA-bd_sf"/>
</dbReference>
<dbReference type="AlphaFoldDB" id="A0A2H0QX09"/>
<dbReference type="SUPFAM" id="SSF46785">
    <property type="entry name" value="Winged helix' DNA-binding domain"/>
    <property type="match status" value="1"/>
</dbReference>
<accession>A0A2H0QX09</accession>